<accession>A0A0E9SMM0</accession>
<reference evidence="1" key="2">
    <citation type="journal article" date="2015" name="Fish Shellfish Immunol.">
        <title>Early steps in the European eel (Anguilla anguilla)-Vibrio vulnificus interaction in the gills: Role of the RtxA13 toxin.</title>
        <authorList>
            <person name="Callol A."/>
            <person name="Pajuelo D."/>
            <person name="Ebbesson L."/>
            <person name="Teles M."/>
            <person name="MacKenzie S."/>
            <person name="Amaro C."/>
        </authorList>
    </citation>
    <scope>NUCLEOTIDE SEQUENCE</scope>
</reference>
<organism evidence="1">
    <name type="scientific">Anguilla anguilla</name>
    <name type="common">European freshwater eel</name>
    <name type="synonym">Muraena anguilla</name>
    <dbReference type="NCBI Taxonomy" id="7936"/>
    <lineage>
        <taxon>Eukaryota</taxon>
        <taxon>Metazoa</taxon>
        <taxon>Chordata</taxon>
        <taxon>Craniata</taxon>
        <taxon>Vertebrata</taxon>
        <taxon>Euteleostomi</taxon>
        <taxon>Actinopterygii</taxon>
        <taxon>Neopterygii</taxon>
        <taxon>Teleostei</taxon>
        <taxon>Anguilliformes</taxon>
        <taxon>Anguillidae</taxon>
        <taxon>Anguilla</taxon>
    </lineage>
</organism>
<evidence type="ECO:0000313" key="1">
    <source>
        <dbReference type="EMBL" id="JAH42571.1"/>
    </source>
</evidence>
<name>A0A0E9SMM0_ANGAN</name>
<protein>
    <submittedName>
        <fullName evidence="1">Uncharacterized protein</fullName>
    </submittedName>
</protein>
<dbReference type="AlphaFoldDB" id="A0A0E9SMM0"/>
<dbReference type="EMBL" id="GBXM01066006">
    <property type="protein sequence ID" value="JAH42571.1"/>
    <property type="molecule type" value="Transcribed_RNA"/>
</dbReference>
<sequence>MDLIFETRLKKVKLKLFGQRLGAASHCLVYFTLHRRERNS</sequence>
<proteinExistence type="predicted"/>
<reference evidence="1" key="1">
    <citation type="submission" date="2014-11" db="EMBL/GenBank/DDBJ databases">
        <authorList>
            <person name="Amaro Gonzalez C."/>
        </authorList>
    </citation>
    <scope>NUCLEOTIDE SEQUENCE</scope>
</reference>